<dbReference type="InterPro" id="IPR001633">
    <property type="entry name" value="EAL_dom"/>
</dbReference>
<reference evidence="2 3" key="1">
    <citation type="submission" date="2018-07" db="EMBL/GenBank/DDBJ databases">
        <title>Genome sequence of Nitratireductor thuwali#1536.</title>
        <authorList>
            <person name="Michoud G."/>
            <person name="Merlino G."/>
            <person name="Sefrji F.O."/>
            <person name="Daffonchio D."/>
        </authorList>
    </citation>
    <scope>NUCLEOTIDE SEQUENCE [LARGE SCALE GENOMIC DNA]</scope>
    <source>
        <strain evidence="3">Nit1536</strain>
    </source>
</reference>
<name>A0ABY5ME05_9HYPH</name>
<organism evidence="2 3">
    <name type="scientific">Nitratireductor thuwali</name>
    <dbReference type="NCBI Taxonomy" id="2267699"/>
    <lineage>
        <taxon>Bacteria</taxon>
        <taxon>Pseudomonadati</taxon>
        <taxon>Pseudomonadota</taxon>
        <taxon>Alphaproteobacteria</taxon>
        <taxon>Hyphomicrobiales</taxon>
        <taxon>Phyllobacteriaceae</taxon>
        <taxon>Nitratireductor</taxon>
    </lineage>
</organism>
<feature type="domain" description="EAL" evidence="1">
    <location>
        <begin position="10"/>
        <end position="264"/>
    </location>
</feature>
<dbReference type="PANTHER" id="PTHR33121:SF76">
    <property type="entry name" value="SIGNALING PROTEIN"/>
    <property type="match status" value="1"/>
</dbReference>
<dbReference type="Proteomes" id="UP001342418">
    <property type="component" value="Chromosome"/>
</dbReference>
<dbReference type="Gene3D" id="3.20.20.450">
    <property type="entry name" value="EAL domain"/>
    <property type="match status" value="1"/>
</dbReference>
<proteinExistence type="predicted"/>
<dbReference type="PROSITE" id="PS50883">
    <property type="entry name" value="EAL"/>
    <property type="match status" value="1"/>
</dbReference>
<accession>A0ABY5ME05</accession>
<dbReference type="InterPro" id="IPR050706">
    <property type="entry name" value="Cyclic-di-GMP_PDE-like"/>
</dbReference>
<dbReference type="SMART" id="SM00052">
    <property type="entry name" value="EAL"/>
    <property type="match status" value="1"/>
</dbReference>
<evidence type="ECO:0000259" key="1">
    <source>
        <dbReference type="PROSITE" id="PS50883"/>
    </source>
</evidence>
<gene>
    <name evidence="2" type="primary">pdeB</name>
    <name evidence="2" type="ORF">NTH_00724</name>
</gene>
<dbReference type="CDD" id="cd01948">
    <property type="entry name" value="EAL"/>
    <property type="match status" value="1"/>
</dbReference>
<keyword evidence="3" id="KW-1185">Reference proteome</keyword>
<keyword evidence="2" id="KW-0378">Hydrolase</keyword>
<evidence type="ECO:0000313" key="3">
    <source>
        <dbReference type="Proteomes" id="UP001342418"/>
    </source>
</evidence>
<evidence type="ECO:0000313" key="2">
    <source>
        <dbReference type="EMBL" id="UUP16279.1"/>
    </source>
</evidence>
<dbReference type="GO" id="GO:0071111">
    <property type="term" value="F:cyclic-guanylate-specific phosphodiesterase activity"/>
    <property type="evidence" value="ECO:0007669"/>
    <property type="project" value="UniProtKB-EC"/>
</dbReference>
<dbReference type="SUPFAM" id="SSF141868">
    <property type="entry name" value="EAL domain-like"/>
    <property type="match status" value="1"/>
</dbReference>
<dbReference type="EC" id="3.1.4.52" evidence="2"/>
<sequence>MSRGVGLAQITRHEDGAAIGVWGVHTLKSAFQPIFAFQEGRLVATAYEGLLRPFRDGAPVGAAAFFSAVPEADRGHVETLARALHFLNARCLDETALLFINFDPSHFDGAGAVDGALKDIRLVLNEADIQPSRIMCEITEQKLHTESELLRFVCHLREFGYQVAVDDYGAEDSDMRRILELKPDVVKFDGLWVNHLMATEPGRDLLFEMVRRFRGMGIRTVFEGMEESWQLDLAEAAGVNMVQGFVLARPELAPARFELFRRDGPNRPATAACTSPEAGEFPLEARAVRPRQKQQRYPFGKRMN</sequence>
<dbReference type="EMBL" id="CP030941">
    <property type="protein sequence ID" value="UUP16279.1"/>
    <property type="molecule type" value="Genomic_DNA"/>
</dbReference>
<dbReference type="Pfam" id="PF00563">
    <property type="entry name" value="EAL"/>
    <property type="match status" value="1"/>
</dbReference>
<dbReference type="RefSeq" id="WP_338528715.1">
    <property type="nucleotide sequence ID" value="NZ_CP030941.1"/>
</dbReference>
<dbReference type="PANTHER" id="PTHR33121">
    <property type="entry name" value="CYCLIC DI-GMP PHOSPHODIESTERASE PDEF"/>
    <property type="match status" value="1"/>
</dbReference>
<dbReference type="InterPro" id="IPR035919">
    <property type="entry name" value="EAL_sf"/>
</dbReference>
<protein>
    <submittedName>
        <fullName evidence="2">Cyclic di-GMP phosphodiesterase PdeB</fullName>
        <ecNumber evidence="2">3.1.4.52</ecNumber>
    </submittedName>
</protein>